<keyword evidence="4" id="KW-1185">Reference proteome</keyword>
<dbReference type="Pfam" id="PF25156">
    <property type="entry name" value="PNGase_A_C"/>
    <property type="match status" value="1"/>
</dbReference>
<feature type="domain" description="Peptide N-acetyl-beta-D-glucosaminyl asparaginase amidase A N-terminal" evidence="2">
    <location>
        <begin position="165"/>
        <end position="338"/>
    </location>
</feature>
<proteinExistence type="predicted"/>
<dbReference type="InterPro" id="IPR056948">
    <property type="entry name" value="PNGaseA_N"/>
</dbReference>
<dbReference type="EMBL" id="JBBWWQ010000009">
    <property type="protein sequence ID" value="KAK8938617.1"/>
    <property type="molecule type" value="Genomic_DNA"/>
</dbReference>
<evidence type="ECO:0000313" key="4">
    <source>
        <dbReference type="Proteomes" id="UP001418222"/>
    </source>
</evidence>
<keyword evidence="1" id="KW-0732">Signal</keyword>
<evidence type="ECO:0000259" key="2">
    <source>
        <dbReference type="Pfam" id="PF12222"/>
    </source>
</evidence>
<evidence type="ECO:0000256" key="1">
    <source>
        <dbReference type="SAM" id="SignalP"/>
    </source>
</evidence>
<dbReference type="AlphaFoldDB" id="A0AAP0BGM4"/>
<dbReference type="InterPro" id="IPR021102">
    <property type="entry name" value="PNGase_A"/>
</dbReference>
<feature type="chain" id="PRO_5042914987" description="Peptide N-acetyl-beta-D-glucosaminyl asparaginase amidase A N-terminal domain-containing protein" evidence="1">
    <location>
        <begin position="20"/>
        <end position="540"/>
    </location>
</feature>
<protein>
    <recommendedName>
        <fullName evidence="2">Peptide N-acetyl-beta-D-glucosaminyl asparaginase amidase A N-terminal domain-containing protein</fullName>
    </recommendedName>
</protein>
<dbReference type="Proteomes" id="UP001418222">
    <property type="component" value="Unassembled WGS sequence"/>
</dbReference>
<reference evidence="3 4" key="1">
    <citation type="journal article" date="2022" name="Nat. Plants">
        <title>Genomes of leafy and leafless Platanthera orchids illuminate the evolution of mycoheterotrophy.</title>
        <authorList>
            <person name="Li M.H."/>
            <person name="Liu K.W."/>
            <person name="Li Z."/>
            <person name="Lu H.C."/>
            <person name="Ye Q.L."/>
            <person name="Zhang D."/>
            <person name="Wang J.Y."/>
            <person name="Li Y.F."/>
            <person name="Zhong Z.M."/>
            <person name="Liu X."/>
            <person name="Yu X."/>
            <person name="Liu D.K."/>
            <person name="Tu X.D."/>
            <person name="Liu B."/>
            <person name="Hao Y."/>
            <person name="Liao X.Y."/>
            <person name="Jiang Y.T."/>
            <person name="Sun W.H."/>
            <person name="Chen J."/>
            <person name="Chen Y.Q."/>
            <person name="Ai Y."/>
            <person name="Zhai J.W."/>
            <person name="Wu S.S."/>
            <person name="Zhou Z."/>
            <person name="Hsiao Y.Y."/>
            <person name="Wu W.L."/>
            <person name="Chen Y.Y."/>
            <person name="Lin Y.F."/>
            <person name="Hsu J.L."/>
            <person name="Li C.Y."/>
            <person name="Wang Z.W."/>
            <person name="Zhao X."/>
            <person name="Zhong W.Y."/>
            <person name="Ma X.K."/>
            <person name="Ma L."/>
            <person name="Huang J."/>
            <person name="Chen G.Z."/>
            <person name="Huang M.Z."/>
            <person name="Huang L."/>
            <person name="Peng D.H."/>
            <person name="Luo Y.B."/>
            <person name="Zou S.Q."/>
            <person name="Chen S.P."/>
            <person name="Lan S."/>
            <person name="Tsai W.C."/>
            <person name="Van de Peer Y."/>
            <person name="Liu Z.J."/>
        </authorList>
    </citation>
    <scope>NUCLEOTIDE SEQUENCE [LARGE SCALE GENOMIC DNA]</scope>
    <source>
        <strain evidence="3">Lor287</strain>
    </source>
</reference>
<dbReference type="Pfam" id="PF12222">
    <property type="entry name" value="PNGaseA"/>
    <property type="match status" value="1"/>
</dbReference>
<evidence type="ECO:0000313" key="3">
    <source>
        <dbReference type="EMBL" id="KAK8938617.1"/>
    </source>
</evidence>
<organism evidence="3 4">
    <name type="scientific">Platanthera zijinensis</name>
    <dbReference type="NCBI Taxonomy" id="2320716"/>
    <lineage>
        <taxon>Eukaryota</taxon>
        <taxon>Viridiplantae</taxon>
        <taxon>Streptophyta</taxon>
        <taxon>Embryophyta</taxon>
        <taxon>Tracheophyta</taxon>
        <taxon>Spermatophyta</taxon>
        <taxon>Magnoliopsida</taxon>
        <taxon>Liliopsida</taxon>
        <taxon>Asparagales</taxon>
        <taxon>Orchidaceae</taxon>
        <taxon>Orchidoideae</taxon>
        <taxon>Orchideae</taxon>
        <taxon>Orchidinae</taxon>
        <taxon>Platanthera</taxon>
    </lineage>
</organism>
<sequence>MDNLLLILFLILSFSYCSGSSTSSLLHSQKLVISGEHEARLFSATPPQPPPITFFEVQRPIPLPKSRPCSTLVLQHDFAYTYGKPPVTSAYSPPSHCPLLRSSVPSTIVLEWSAACSGVQFDRIFGVWLAGVELLRGCTAEPIARGINWSVRKDVTRYASLFQSPSDVIIPISKSLPLNDGLWFQIHNSSDVQGKGVKIPRNVYRAVIEVYVSFHSDDEFWYTNPENNLTSVPGNGAFREVTVRLDDAVVGAIWPFTVIYTGGVNPLFWRPISAIGSFNLPTYDIEITPFLGKLLDGKKHFFGFGVTNSLNVWFIDANLHLWVDKNSYFTEGKLINHEAPVSPPSLVSQFKDLDGQFDTLASRKISSTGWVKSSYGKITTHFFQNFNFTNKMKFSGNGSIQEVNQSIDYNHGSYSKDPSSVLYYERVFQSFPLYLYIGAEDEVNDSIAFITNVTLGNNEKKISRGNFGPHSFSNLRNSQSGQGIMHVKENMITGGIASTQQVYKYEGTDGCYFRKVGSNNYTILHDESKDYCTKSSQIGS</sequence>
<comment type="caution">
    <text evidence="3">The sequence shown here is derived from an EMBL/GenBank/DDBJ whole genome shotgun (WGS) entry which is preliminary data.</text>
</comment>
<feature type="signal peptide" evidence="1">
    <location>
        <begin position="1"/>
        <end position="19"/>
    </location>
</feature>
<name>A0AAP0BGM4_9ASPA</name>
<gene>
    <name evidence="3" type="ORF">KSP39_PZI010966</name>
</gene>
<dbReference type="PANTHER" id="PTHR31104">
    <property type="entry name" value="PEPTIDE-N4-(N-ACETYL-BETA-GLUCOSAMINYL)ASPARAGINE AMIDASE A PROTEIN"/>
    <property type="match status" value="1"/>
</dbReference>
<accession>A0AAP0BGM4</accession>